<keyword evidence="7" id="KW-0802">TPR repeat</keyword>
<dbReference type="InterPro" id="IPR019734">
    <property type="entry name" value="TPR_rpt"/>
</dbReference>
<dbReference type="GO" id="GO:0004222">
    <property type="term" value="F:metalloendopeptidase activity"/>
    <property type="evidence" value="ECO:0007669"/>
    <property type="project" value="InterPro"/>
</dbReference>
<dbReference type="EMBL" id="CP040946">
    <property type="protein sequence ID" value="QDC44644.1"/>
    <property type="molecule type" value="Genomic_DNA"/>
</dbReference>
<name>A0A5B8CTI1_9PROT</name>
<keyword evidence="8" id="KW-0732">Signal</keyword>
<dbReference type="RefSeq" id="WP_140003974.1">
    <property type="nucleotide sequence ID" value="NZ_CP040946.1"/>
</dbReference>
<gene>
    <name evidence="10" type="ORF">FIU01_08935</name>
</gene>
<feature type="domain" description="Peptidase M48" evidence="9">
    <location>
        <begin position="64"/>
        <end position="242"/>
    </location>
</feature>
<dbReference type="Gene3D" id="3.30.2010.10">
    <property type="entry name" value="Metalloproteases ('zincins'), catalytic domain"/>
    <property type="match status" value="1"/>
</dbReference>
<organism evidence="10 11">
    <name type="scientific">Methylophilus medardicus</name>
    <dbReference type="NCBI Taxonomy" id="2588534"/>
    <lineage>
        <taxon>Bacteria</taxon>
        <taxon>Pseudomonadati</taxon>
        <taxon>Pseudomonadota</taxon>
        <taxon>Betaproteobacteria</taxon>
        <taxon>Nitrosomonadales</taxon>
        <taxon>Methylophilaceae</taxon>
        <taxon>Methylophilus</taxon>
    </lineage>
</organism>
<keyword evidence="5" id="KW-0862">Zinc</keyword>
<accession>A0A5B8CTI1</accession>
<dbReference type="GO" id="GO:0016020">
    <property type="term" value="C:membrane"/>
    <property type="evidence" value="ECO:0007669"/>
    <property type="project" value="TreeGrafter"/>
</dbReference>
<dbReference type="InterPro" id="IPR011990">
    <property type="entry name" value="TPR-like_helical_dom_sf"/>
</dbReference>
<evidence type="ECO:0000256" key="7">
    <source>
        <dbReference type="PROSITE-ProRule" id="PRU00339"/>
    </source>
</evidence>
<dbReference type="PROSITE" id="PS50005">
    <property type="entry name" value="TPR"/>
    <property type="match status" value="1"/>
</dbReference>
<keyword evidence="2" id="KW-0645">Protease</keyword>
<dbReference type="KEGG" id="mmec:FIU01_08935"/>
<reference evidence="11" key="1">
    <citation type="journal article" date="2019" name="ISME J.">
        <title>Evolution in action: habitat transition from sediment to the pelagial leads to genome streamlining in Methylophilaceae.</title>
        <authorList>
            <person name="Salcher M."/>
            <person name="Schaefle D."/>
            <person name="Kaspar M."/>
            <person name="Neuenschwander S.M."/>
            <person name="Ghai R."/>
        </authorList>
    </citation>
    <scope>NUCLEOTIDE SEQUENCE [LARGE SCALE GENOMIC DNA]</scope>
    <source>
        <strain evidence="11">MMS-M-51</strain>
    </source>
</reference>
<dbReference type="GO" id="GO:0051603">
    <property type="term" value="P:proteolysis involved in protein catabolic process"/>
    <property type="evidence" value="ECO:0007669"/>
    <property type="project" value="TreeGrafter"/>
</dbReference>
<evidence type="ECO:0000313" key="11">
    <source>
        <dbReference type="Proteomes" id="UP000311008"/>
    </source>
</evidence>
<evidence type="ECO:0000256" key="1">
    <source>
        <dbReference type="ARBA" id="ARBA00001947"/>
    </source>
</evidence>
<evidence type="ECO:0000259" key="9">
    <source>
        <dbReference type="Pfam" id="PF01435"/>
    </source>
</evidence>
<feature type="chain" id="PRO_5022862495" evidence="8">
    <location>
        <begin position="19"/>
        <end position="517"/>
    </location>
</feature>
<feature type="repeat" description="TPR" evidence="7">
    <location>
        <begin position="309"/>
        <end position="342"/>
    </location>
</feature>
<keyword evidence="4" id="KW-0378">Hydrolase</keyword>
<dbReference type="AlphaFoldDB" id="A0A5B8CTI1"/>
<evidence type="ECO:0000256" key="2">
    <source>
        <dbReference type="ARBA" id="ARBA00022670"/>
    </source>
</evidence>
<dbReference type="OrthoDB" id="9810445at2"/>
<evidence type="ECO:0000256" key="6">
    <source>
        <dbReference type="ARBA" id="ARBA00023049"/>
    </source>
</evidence>
<dbReference type="InterPro" id="IPR051156">
    <property type="entry name" value="Mito/Outer_Membr_Metalloprot"/>
</dbReference>
<protein>
    <submittedName>
        <fullName evidence="10">Tetratricopeptide repeat protein</fullName>
    </submittedName>
</protein>
<dbReference type="GO" id="GO:0046872">
    <property type="term" value="F:metal ion binding"/>
    <property type="evidence" value="ECO:0007669"/>
    <property type="project" value="UniProtKB-KW"/>
</dbReference>
<evidence type="ECO:0000256" key="8">
    <source>
        <dbReference type="SAM" id="SignalP"/>
    </source>
</evidence>
<dbReference type="InterPro" id="IPR001915">
    <property type="entry name" value="Peptidase_M48"/>
</dbReference>
<evidence type="ECO:0000313" key="10">
    <source>
        <dbReference type="EMBL" id="QDC44644.1"/>
    </source>
</evidence>
<dbReference type="SUPFAM" id="SSF48452">
    <property type="entry name" value="TPR-like"/>
    <property type="match status" value="1"/>
</dbReference>
<keyword evidence="11" id="KW-1185">Reference proteome</keyword>
<dbReference type="Pfam" id="PF13432">
    <property type="entry name" value="TPR_16"/>
    <property type="match status" value="1"/>
</dbReference>
<dbReference type="PANTHER" id="PTHR22726">
    <property type="entry name" value="METALLOENDOPEPTIDASE OMA1"/>
    <property type="match status" value="1"/>
</dbReference>
<dbReference type="SMART" id="SM00028">
    <property type="entry name" value="TPR"/>
    <property type="match status" value="3"/>
</dbReference>
<dbReference type="Gene3D" id="1.25.40.10">
    <property type="entry name" value="Tetratricopeptide repeat domain"/>
    <property type="match status" value="1"/>
</dbReference>
<dbReference type="Proteomes" id="UP000311008">
    <property type="component" value="Chromosome"/>
</dbReference>
<proteinExistence type="predicted"/>
<dbReference type="Pfam" id="PF01435">
    <property type="entry name" value="Peptidase_M48"/>
    <property type="match status" value="1"/>
</dbReference>
<keyword evidence="6" id="KW-0482">Metalloprotease</keyword>
<comment type="cofactor">
    <cofactor evidence="1">
        <name>Zn(2+)</name>
        <dbReference type="ChEBI" id="CHEBI:29105"/>
    </cofactor>
</comment>
<evidence type="ECO:0000256" key="5">
    <source>
        <dbReference type="ARBA" id="ARBA00022833"/>
    </source>
</evidence>
<feature type="signal peptide" evidence="8">
    <location>
        <begin position="1"/>
        <end position="18"/>
    </location>
</feature>
<keyword evidence="3" id="KW-0479">Metal-binding</keyword>
<sequence>MMKKTLLCPMLLSASLLACGVNPVTKEREFQFVSQDKEIQLGQQNYSPARQSQGGDYTLDAELTRYVQQVGQKLALVSDRPDLPYEFVVLNDSVPNAWAMPGGKIAFNRGLLYELHSEAELAAVLGHEIVHAAARHGAKGMERGMFMQGAMLAVGLATRDSNYANLVVGGAQLGGQLITSKYGRDAESESDLYGMKYMKLAGYDPAAAVTLQETFVRLSEGKRQDFISGLFASHPPSQARVDDNKKTLVELGAGGEMGQAVYAQKVAKLMATRPAYQAYDEGKQALQKGDTDKAQALAKKAIGIEPNEARFQELLGDIALTKKNTTEALAFYDKAIQMQPDYFKPYVQSGIALFNAGKKEQAEPFLKKANTLLPTAPGYALLGQIAEGRGETSLALQHYQLAASSDSEIGKEAAGRAMRIDLPRNPARYLPSGPLADNTGMVYAAVQNNSSVPVGRVQVRMLQYDSRGRLLDQTRSMLITGGIAPGKRGSVATGIRIQDQAALQFFRVVVEGAELAN</sequence>
<evidence type="ECO:0000256" key="3">
    <source>
        <dbReference type="ARBA" id="ARBA00022723"/>
    </source>
</evidence>
<dbReference type="PROSITE" id="PS51257">
    <property type="entry name" value="PROKAR_LIPOPROTEIN"/>
    <property type="match status" value="1"/>
</dbReference>
<dbReference type="PANTHER" id="PTHR22726:SF1">
    <property type="entry name" value="METALLOENDOPEPTIDASE OMA1, MITOCHONDRIAL"/>
    <property type="match status" value="1"/>
</dbReference>
<evidence type="ECO:0000256" key="4">
    <source>
        <dbReference type="ARBA" id="ARBA00022801"/>
    </source>
</evidence>